<organism evidence="2 3">
    <name type="scientific">Hibiscus syriacus</name>
    <name type="common">Rose of Sharon</name>
    <dbReference type="NCBI Taxonomy" id="106335"/>
    <lineage>
        <taxon>Eukaryota</taxon>
        <taxon>Viridiplantae</taxon>
        <taxon>Streptophyta</taxon>
        <taxon>Embryophyta</taxon>
        <taxon>Tracheophyta</taxon>
        <taxon>Spermatophyta</taxon>
        <taxon>Magnoliopsida</taxon>
        <taxon>eudicotyledons</taxon>
        <taxon>Gunneridae</taxon>
        <taxon>Pentapetalae</taxon>
        <taxon>rosids</taxon>
        <taxon>malvids</taxon>
        <taxon>Malvales</taxon>
        <taxon>Malvaceae</taxon>
        <taxon>Malvoideae</taxon>
        <taxon>Hibiscus</taxon>
    </lineage>
</organism>
<dbReference type="AlphaFoldDB" id="A0A6A3CUK2"/>
<proteinExistence type="predicted"/>
<feature type="domain" description="Transcription factor Tfb2 C-terminal" evidence="1">
    <location>
        <begin position="1"/>
        <end position="38"/>
    </location>
</feature>
<dbReference type="EMBL" id="VEPZ02000123">
    <property type="protein sequence ID" value="KAE8733245.1"/>
    <property type="molecule type" value="Genomic_DNA"/>
</dbReference>
<comment type="caution">
    <text evidence="2">The sequence shown here is derived from an EMBL/GenBank/DDBJ whole genome shotgun (WGS) entry which is preliminary data.</text>
</comment>
<evidence type="ECO:0000313" key="2">
    <source>
        <dbReference type="EMBL" id="KAE8733245.1"/>
    </source>
</evidence>
<dbReference type="Proteomes" id="UP000436088">
    <property type="component" value="Unassembled WGS sequence"/>
</dbReference>
<evidence type="ECO:0000313" key="3">
    <source>
        <dbReference type="Proteomes" id="UP000436088"/>
    </source>
</evidence>
<gene>
    <name evidence="2" type="ORF">F3Y22_tig00001478pilonHSYRG00529</name>
</gene>
<keyword evidence="3" id="KW-1185">Reference proteome</keyword>
<accession>A0A6A3CUK2</accession>
<dbReference type="InterPro" id="IPR040662">
    <property type="entry name" value="Tfb2_C"/>
</dbReference>
<evidence type="ECO:0000259" key="1">
    <source>
        <dbReference type="Pfam" id="PF18307"/>
    </source>
</evidence>
<name>A0A6A3CUK2_HIBSY</name>
<dbReference type="Gene3D" id="3.30.70.2610">
    <property type="match status" value="1"/>
</dbReference>
<protein>
    <recommendedName>
        <fullName evidence="1">Transcription factor Tfb2 C-terminal domain-containing protein</fullName>
    </recommendedName>
</protein>
<reference evidence="2" key="1">
    <citation type="submission" date="2019-09" db="EMBL/GenBank/DDBJ databases">
        <title>Draft genome information of white flower Hibiscus syriacus.</title>
        <authorList>
            <person name="Kim Y.-M."/>
        </authorList>
    </citation>
    <scope>NUCLEOTIDE SEQUENCE [LARGE SCALE GENOMIC DNA]</scope>
    <source>
        <strain evidence="2">YM2019G1</strain>
    </source>
</reference>
<sequence length="70" mass="8123">MTPAHHYDEFPSRDAFEAASDFARMHSGLLWEDAKKCIWLSEQIFICLCMSFFAVKTSRSCGRYVDHPFS</sequence>
<dbReference type="Pfam" id="PF18307">
    <property type="entry name" value="Tfb2_C"/>
    <property type="match status" value="1"/>
</dbReference>